<evidence type="ECO:0008006" key="4">
    <source>
        <dbReference type="Google" id="ProtNLM"/>
    </source>
</evidence>
<organism evidence="2 3">
    <name type="scientific">Luteipulveratus flavus</name>
    <dbReference type="NCBI Taxonomy" id="3031728"/>
    <lineage>
        <taxon>Bacteria</taxon>
        <taxon>Bacillati</taxon>
        <taxon>Actinomycetota</taxon>
        <taxon>Actinomycetes</taxon>
        <taxon>Micrococcales</taxon>
        <taxon>Dermacoccaceae</taxon>
        <taxon>Luteipulveratus</taxon>
    </lineage>
</organism>
<feature type="region of interest" description="Disordered" evidence="1">
    <location>
        <begin position="42"/>
        <end position="94"/>
    </location>
</feature>
<proteinExistence type="predicted"/>
<keyword evidence="3" id="KW-1185">Reference proteome</keyword>
<evidence type="ECO:0000313" key="2">
    <source>
        <dbReference type="EMBL" id="MDF8263796.1"/>
    </source>
</evidence>
<evidence type="ECO:0000313" key="3">
    <source>
        <dbReference type="Proteomes" id="UP001528912"/>
    </source>
</evidence>
<reference evidence="2 3" key="1">
    <citation type="submission" date="2023-03" db="EMBL/GenBank/DDBJ databases">
        <title>YIM 133296 draft genome.</title>
        <authorList>
            <person name="Xiong L."/>
        </authorList>
    </citation>
    <scope>NUCLEOTIDE SEQUENCE [LARGE SCALE GENOMIC DNA]</scope>
    <source>
        <strain evidence="2 3">YIM 133296</strain>
    </source>
</reference>
<dbReference type="RefSeq" id="WP_277191444.1">
    <property type="nucleotide sequence ID" value="NZ_JAROAV010000021.1"/>
</dbReference>
<feature type="compositionally biased region" description="Low complexity" evidence="1">
    <location>
        <begin position="53"/>
        <end position="94"/>
    </location>
</feature>
<evidence type="ECO:0000256" key="1">
    <source>
        <dbReference type="SAM" id="MobiDB-lite"/>
    </source>
</evidence>
<name>A0ABT6C513_9MICO</name>
<dbReference type="EMBL" id="JAROAV010000021">
    <property type="protein sequence ID" value="MDF8263796.1"/>
    <property type="molecule type" value="Genomic_DNA"/>
</dbReference>
<gene>
    <name evidence="2" type="ORF">P4R38_06030</name>
</gene>
<comment type="caution">
    <text evidence="2">The sequence shown here is derived from an EMBL/GenBank/DDBJ whole genome shotgun (WGS) entry which is preliminary data.</text>
</comment>
<accession>A0ABT6C513</accession>
<protein>
    <recommendedName>
        <fullName evidence="4">SCP domain-containing protein</fullName>
    </recommendedName>
</protein>
<sequence>MSGRHAASGSGRRWLVPALLTIAVLLLAVGAAAGLGLWDGDDSSGQGAPTTISPPASTSAVVPSSSAGASPTAGTSSTTIPSPGAATSSTSGPSPVAAIDACRGEVGAGTALARAAASSAAHYGTHTQAQLAVDAGRISEATAKQRWADSKKLGPSDVSAFAAADRTYTSRSGACGRVPTGTAGANGCRSRASALADLARTARPINSGWSHHLDMMKSKPHDEAGRDFSSYMTTWRGMVRAAQPELAAYSRASAALAKAPTCSS</sequence>
<dbReference type="Proteomes" id="UP001528912">
    <property type="component" value="Unassembled WGS sequence"/>
</dbReference>